<keyword evidence="2" id="KW-1133">Transmembrane helix</keyword>
<protein>
    <submittedName>
        <fullName evidence="3">Uncharacterized protein</fullName>
    </submittedName>
</protein>
<evidence type="ECO:0000256" key="1">
    <source>
        <dbReference type="SAM" id="MobiDB-lite"/>
    </source>
</evidence>
<name>A0A9P9EZH4_9HYPO</name>
<keyword evidence="4" id="KW-1185">Reference proteome</keyword>
<organism evidence="3 4">
    <name type="scientific">Dactylonectria estremocensis</name>
    <dbReference type="NCBI Taxonomy" id="1079267"/>
    <lineage>
        <taxon>Eukaryota</taxon>
        <taxon>Fungi</taxon>
        <taxon>Dikarya</taxon>
        <taxon>Ascomycota</taxon>
        <taxon>Pezizomycotina</taxon>
        <taxon>Sordariomycetes</taxon>
        <taxon>Hypocreomycetidae</taxon>
        <taxon>Hypocreales</taxon>
        <taxon>Nectriaceae</taxon>
        <taxon>Dactylonectria</taxon>
    </lineage>
</organism>
<evidence type="ECO:0000313" key="3">
    <source>
        <dbReference type="EMBL" id="KAH7149069.1"/>
    </source>
</evidence>
<feature type="transmembrane region" description="Helical" evidence="2">
    <location>
        <begin position="12"/>
        <end position="28"/>
    </location>
</feature>
<feature type="region of interest" description="Disordered" evidence="1">
    <location>
        <begin position="323"/>
        <end position="346"/>
    </location>
</feature>
<dbReference type="OrthoDB" id="3527108at2759"/>
<evidence type="ECO:0000313" key="4">
    <source>
        <dbReference type="Proteomes" id="UP000717696"/>
    </source>
</evidence>
<keyword evidence="2" id="KW-0812">Transmembrane</keyword>
<gene>
    <name evidence="3" type="ORF">B0J13DRAFT_296679</name>
</gene>
<dbReference type="AlphaFoldDB" id="A0A9P9EZH4"/>
<dbReference type="EMBL" id="JAGMUU010000007">
    <property type="protein sequence ID" value="KAH7149069.1"/>
    <property type="molecule type" value="Genomic_DNA"/>
</dbReference>
<comment type="caution">
    <text evidence="3">The sequence shown here is derived from an EMBL/GenBank/DDBJ whole genome shotgun (WGS) entry which is preliminary data.</text>
</comment>
<proteinExistence type="predicted"/>
<dbReference type="SUPFAM" id="SSF53448">
    <property type="entry name" value="Nucleotide-diphospho-sugar transferases"/>
    <property type="match status" value="1"/>
</dbReference>
<keyword evidence="2" id="KW-0472">Membrane</keyword>
<sequence>MFLINLRRRRLAILGLAITTAIVLVLIIDEPRDRARDYVDRILGHKDNNGPPHPQYLPEPTWLPPPVQDPFPALATSTPPPIPAWNTPKKNLHEKYGLDYAPPLLIGFTRTWPLLLQAVVSYITAGWPAEQIYVVENTGAQRANSQGKLTLQNPYYLSYERLKKLGVNVISTPVLMSFAQLQNYYLHLSHEQKWPYYFWSHMDVLALSFESGQEGITPWARDPKYKSLYALCLTELNRTLHKDARWANRFFAYDHLALVNREAYDDVGGWDTFIPYYMTDCDMHSRLRMAGWSQRDAKAGHIMDVSTALDDLGALYRNKSIVPAFTDPNPPAPKPDDGKTKRDVSTRADDAPLEYWRRLKKTATDMQNYKHGDRERTVWQAGQRGGQGEPFYYPAAGIEQAVDILTEAGREVFRKKWGHRDCELIRDGGLRAGDMWRVKQDWRD</sequence>
<dbReference type="InterPro" id="IPR029044">
    <property type="entry name" value="Nucleotide-diphossugar_trans"/>
</dbReference>
<accession>A0A9P9EZH4</accession>
<dbReference type="Proteomes" id="UP000717696">
    <property type="component" value="Unassembled WGS sequence"/>
</dbReference>
<feature type="compositionally biased region" description="Basic and acidic residues" evidence="1">
    <location>
        <begin position="334"/>
        <end position="346"/>
    </location>
</feature>
<reference evidence="3" key="1">
    <citation type="journal article" date="2021" name="Nat. Commun.">
        <title>Genetic determinants of endophytism in the Arabidopsis root mycobiome.</title>
        <authorList>
            <person name="Mesny F."/>
            <person name="Miyauchi S."/>
            <person name="Thiergart T."/>
            <person name="Pickel B."/>
            <person name="Atanasova L."/>
            <person name="Karlsson M."/>
            <person name="Huettel B."/>
            <person name="Barry K.W."/>
            <person name="Haridas S."/>
            <person name="Chen C."/>
            <person name="Bauer D."/>
            <person name="Andreopoulos W."/>
            <person name="Pangilinan J."/>
            <person name="LaButti K."/>
            <person name="Riley R."/>
            <person name="Lipzen A."/>
            <person name="Clum A."/>
            <person name="Drula E."/>
            <person name="Henrissat B."/>
            <person name="Kohler A."/>
            <person name="Grigoriev I.V."/>
            <person name="Martin F.M."/>
            <person name="Hacquard S."/>
        </authorList>
    </citation>
    <scope>NUCLEOTIDE SEQUENCE</scope>
    <source>
        <strain evidence="3">MPI-CAGE-AT-0021</strain>
    </source>
</reference>
<evidence type="ECO:0000256" key="2">
    <source>
        <dbReference type="SAM" id="Phobius"/>
    </source>
</evidence>